<evidence type="ECO:0000256" key="3">
    <source>
        <dbReference type="ARBA" id="ARBA00022448"/>
    </source>
</evidence>
<feature type="transmembrane region" description="Helical" evidence="8">
    <location>
        <begin position="313"/>
        <end position="330"/>
    </location>
</feature>
<keyword evidence="5 8" id="KW-0812">Transmembrane</keyword>
<comment type="caution">
    <text evidence="9">The sequence shown here is derived from an EMBL/GenBank/DDBJ whole genome shotgun (WGS) entry which is preliminary data.</text>
</comment>
<dbReference type="GO" id="GO:0005886">
    <property type="term" value="C:plasma membrane"/>
    <property type="evidence" value="ECO:0007669"/>
    <property type="project" value="UniProtKB-SubCell"/>
</dbReference>
<dbReference type="EMBL" id="QSRA01000018">
    <property type="protein sequence ID" value="RGK80583.1"/>
    <property type="molecule type" value="Genomic_DNA"/>
</dbReference>
<feature type="transmembrane region" description="Helical" evidence="8">
    <location>
        <begin position="153"/>
        <end position="174"/>
    </location>
</feature>
<keyword evidence="7 8" id="KW-0472">Membrane</keyword>
<keyword evidence="6 8" id="KW-1133">Transmembrane helix</keyword>
<keyword evidence="4" id="KW-1003">Cell membrane</keyword>
<dbReference type="RefSeq" id="WP_117660489.1">
    <property type="nucleotide sequence ID" value="NZ_QSRA01000018.1"/>
</dbReference>
<dbReference type="Gene3D" id="1.10.3470.10">
    <property type="entry name" value="ABC transporter involved in vitamin B12 uptake, BtuC"/>
    <property type="match status" value="1"/>
</dbReference>
<organism evidence="9 10">
    <name type="scientific">Dorea formicigenerans</name>
    <dbReference type="NCBI Taxonomy" id="39486"/>
    <lineage>
        <taxon>Bacteria</taxon>
        <taxon>Bacillati</taxon>
        <taxon>Bacillota</taxon>
        <taxon>Clostridia</taxon>
        <taxon>Lachnospirales</taxon>
        <taxon>Lachnospiraceae</taxon>
        <taxon>Dorea</taxon>
    </lineage>
</organism>
<feature type="transmembrane region" description="Helical" evidence="8">
    <location>
        <begin position="194"/>
        <end position="216"/>
    </location>
</feature>
<feature type="transmembrane region" description="Helical" evidence="8">
    <location>
        <begin position="122"/>
        <end position="141"/>
    </location>
</feature>
<gene>
    <name evidence="9" type="ORF">DXC93_12395</name>
</gene>
<dbReference type="Pfam" id="PF01032">
    <property type="entry name" value="FecCD"/>
    <property type="match status" value="1"/>
</dbReference>
<dbReference type="InterPro" id="IPR037294">
    <property type="entry name" value="ABC_BtuC-like"/>
</dbReference>
<dbReference type="AlphaFoldDB" id="A0A3E4PKZ4"/>
<feature type="transmembrane region" description="Helical" evidence="8">
    <location>
        <begin position="67"/>
        <end position="87"/>
    </location>
</feature>
<evidence type="ECO:0000313" key="9">
    <source>
        <dbReference type="EMBL" id="RGK80583.1"/>
    </source>
</evidence>
<comment type="similarity">
    <text evidence="2">Belongs to the binding-protein-dependent transport system permease family. FecCD subfamily.</text>
</comment>
<feature type="transmembrane region" description="Helical" evidence="8">
    <location>
        <begin position="284"/>
        <end position="307"/>
    </location>
</feature>
<accession>A0A3E4PKZ4</accession>
<dbReference type="CDD" id="cd06550">
    <property type="entry name" value="TM_ABC_iron-siderophores_like"/>
    <property type="match status" value="1"/>
</dbReference>
<protein>
    <submittedName>
        <fullName evidence="9">Iron ABC transporter permease</fullName>
    </submittedName>
</protein>
<comment type="subcellular location">
    <subcellularLocation>
        <location evidence="1">Cell membrane</location>
        <topology evidence="1">Multi-pass membrane protein</topology>
    </subcellularLocation>
</comment>
<evidence type="ECO:0000313" key="10">
    <source>
        <dbReference type="Proteomes" id="UP000261324"/>
    </source>
</evidence>
<feature type="transmembrane region" description="Helical" evidence="8">
    <location>
        <begin position="237"/>
        <end position="255"/>
    </location>
</feature>
<name>A0A3E4PKZ4_9FIRM</name>
<dbReference type="PANTHER" id="PTHR30472">
    <property type="entry name" value="FERRIC ENTEROBACTIN TRANSPORT SYSTEM PERMEASE PROTEIN"/>
    <property type="match status" value="1"/>
</dbReference>
<evidence type="ECO:0000256" key="1">
    <source>
        <dbReference type="ARBA" id="ARBA00004651"/>
    </source>
</evidence>
<evidence type="ECO:0000256" key="2">
    <source>
        <dbReference type="ARBA" id="ARBA00007935"/>
    </source>
</evidence>
<evidence type="ECO:0000256" key="7">
    <source>
        <dbReference type="ARBA" id="ARBA00023136"/>
    </source>
</evidence>
<proteinExistence type="inferred from homology"/>
<evidence type="ECO:0000256" key="6">
    <source>
        <dbReference type="ARBA" id="ARBA00022989"/>
    </source>
</evidence>
<evidence type="ECO:0000256" key="5">
    <source>
        <dbReference type="ARBA" id="ARBA00022692"/>
    </source>
</evidence>
<dbReference type="Proteomes" id="UP000261324">
    <property type="component" value="Unassembled WGS sequence"/>
</dbReference>
<dbReference type="SUPFAM" id="SSF81345">
    <property type="entry name" value="ABC transporter involved in vitamin B12 uptake, BtuC"/>
    <property type="match status" value="1"/>
</dbReference>
<feature type="transmembrane region" description="Helical" evidence="8">
    <location>
        <begin position="12"/>
        <end position="33"/>
    </location>
</feature>
<reference evidence="9 10" key="1">
    <citation type="submission" date="2018-08" db="EMBL/GenBank/DDBJ databases">
        <title>A genome reference for cultivated species of the human gut microbiota.</title>
        <authorList>
            <person name="Zou Y."/>
            <person name="Xue W."/>
            <person name="Luo G."/>
        </authorList>
    </citation>
    <scope>NUCLEOTIDE SEQUENCE [LARGE SCALE GENOMIC DNA]</scope>
    <source>
        <strain evidence="9 10">TF09-3</strain>
    </source>
</reference>
<evidence type="ECO:0000256" key="4">
    <source>
        <dbReference type="ARBA" id="ARBA00022475"/>
    </source>
</evidence>
<evidence type="ECO:0000256" key="8">
    <source>
        <dbReference type="SAM" id="Phobius"/>
    </source>
</evidence>
<dbReference type="PANTHER" id="PTHR30472:SF25">
    <property type="entry name" value="ABC TRANSPORTER PERMEASE PROTEIN MJ0876-RELATED"/>
    <property type="match status" value="1"/>
</dbReference>
<sequence>MKNKERRKLIRLFSGIIVAIFIATIISICIGKYSIALTDIWNIICGNENVSLLSRKVFFTLRLPRTFMAIMAGAGLGLAGSVYQIIFKNPLASPDIIGIAGGANLGAALAIVVLTSSGMMEIAMGSFIGGFLAVLAVMFLVRATRSRATATYVLAGIVINAVSKAVIMGLKYFADPENELAAMEYWEMGTLGNTTAAKVMTVFPLFCVGVIGIILLRRQIEMLALSDNECRALGMRIGIVRTIILLLSTLLVAAIICVTGLISFVGLIAPHIAKLILKRNNFNTMVLSGFIGAIVILVADIFARLLYSVELPISILTTVIGVPMLIYFLCEKGKEQLI</sequence>
<dbReference type="GO" id="GO:0022857">
    <property type="term" value="F:transmembrane transporter activity"/>
    <property type="evidence" value="ECO:0007669"/>
    <property type="project" value="InterPro"/>
</dbReference>
<keyword evidence="3" id="KW-0813">Transport</keyword>
<dbReference type="InterPro" id="IPR000522">
    <property type="entry name" value="ABC_transptr_permease_BtuC"/>
</dbReference>
<feature type="transmembrane region" description="Helical" evidence="8">
    <location>
        <begin position="96"/>
        <end position="116"/>
    </location>
</feature>